<keyword evidence="3" id="KW-0597">Phosphoprotein</keyword>
<dbReference type="OrthoDB" id="905895at2"/>
<dbReference type="Gene3D" id="3.30.565.10">
    <property type="entry name" value="Histidine kinase-like ATPase, C-terminal domain"/>
    <property type="match status" value="1"/>
</dbReference>
<proteinExistence type="predicted"/>
<organism evidence="9 10">
    <name type="scientific">Mongoliibacter ruber</name>
    <dbReference type="NCBI Taxonomy" id="1750599"/>
    <lineage>
        <taxon>Bacteria</taxon>
        <taxon>Pseudomonadati</taxon>
        <taxon>Bacteroidota</taxon>
        <taxon>Cytophagia</taxon>
        <taxon>Cytophagales</taxon>
        <taxon>Cyclobacteriaceae</taxon>
        <taxon>Mongoliibacter</taxon>
    </lineage>
</organism>
<evidence type="ECO:0000313" key="9">
    <source>
        <dbReference type="EMBL" id="PRY84647.1"/>
    </source>
</evidence>
<name>A0A2T0WD65_9BACT</name>
<dbReference type="SMART" id="SM00387">
    <property type="entry name" value="HATPase_c"/>
    <property type="match status" value="1"/>
</dbReference>
<keyword evidence="4" id="KW-0808">Transferase</keyword>
<evidence type="ECO:0000256" key="3">
    <source>
        <dbReference type="ARBA" id="ARBA00022553"/>
    </source>
</evidence>
<dbReference type="InterPro" id="IPR052162">
    <property type="entry name" value="Sensor_kinase/Photoreceptor"/>
</dbReference>
<dbReference type="Pfam" id="PF00512">
    <property type="entry name" value="HisKA"/>
    <property type="match status" value="1"/>
</dbReference>
<feature type="domain" description="PAC" evidence="8">
    <location>
        <begin position="218"/>
        <end position="269"/>
    </location>
</feature>
<dbReference type="InterPro" id="IPR005467">
    <property type="entry name" value="His_kinase_dom"/>
</dbReference>
<keyword evidence="10" id="KW-1185">Reference proteome</keyword>
<dbReference type="Proteomes" id="UP000238157">
    <property type="component" value="Unassembled WGS sequence"/>
</dbReference>
<feature type="domain" description="PAC" evidence="8">
    <location>
        <begin position="337"/>
        <end position="389"/>
    </location>
</feature>
<dbReference type="Pfam" id="PF02518">
    <property type="entry name" value="HATPase_c"/>
    <property type="match status" value="1"/>
</dbReference>
<dbReference type="EC" id="2.7.13.3" evidence="2"/>
<evidence type="ECO:0000259" key="7">
    <source>
        <dbReference type="PROSITE" id="PS50112"/>
    </source>
</evidence>
<dbReference type="CDD" id="cd00082">
    <property type="entry name" value="HisKA"/>
    <property type="match status" value="1"/>
</dbReference>
<gene>
    <name evidence="9" type="ORF">CLW00_11830</name>
</gene>
<dbReference type="Pfam" id="PF08448">
    <property type="entry name" value="PAS_4"/>
    <property type="match status" value="1"/>
</dbReference>
<dbReference type="PROSITE" id="PS50109">
    <property type="entry name" value="HIS_KIN"/>
    <property type="match status" value="1"/>
</dbReference>
<dbReference type="SUPFAM" id="SSF55785">
    <property type="entry name" value="PYP-like sensor domain (PAS domain)"/>
    <property type="match status" value="6"/>
</dbReference>
<dbReference type="InterPro" id="IPR036890">
    <property type="entry name" value="HATPase_C_sf"/>
</dbReference>
<dbReference type="FunFam" id="3.30.565.10:FF:000006">
    <property type="entry name" value="Sensor histidine kinase WalK"/>
    <property type="match status" value="1"/>
</dbReference>
<dbReference type="PANTHER" id="PTHR43304:SF1">
    <property type="entry name" value="PAC DOMAIN-CONTAINING PROTEIN"/>
    <property type="match status" value="1"/>
</dbReference>
<dbReference type="PROSITE" id="PS50112">
    <property type="entry name" value="PAS"/>
    <property type="match status" value="4"/>
</dbReference>
<dbReference type="SMART" id="SM00091">
    <property type="entry name" value="PAS"/>
    <property type="match status" value="6"/>
</dbReference>
<dbReference type="InterPro" id="IPR013655">
    <property type="entry name" value="PAS_fold_3"/>
</dbReference>
<evidence type="ECO:0000259" key="6">
    <source>
        <dbReference type="PROSITE" id="PS50109"/>
    </source>
</evidence>
<dbReference type="InterPro" id="IPR003018">
    <property type="entry name" value="GAF"/>
</dbReference>
<dbReference type="InterPro" id="IPR001610">
    <property type="entry name" value="PAC"/>
</dbReference>
<reference evidence="9 10" key="1">
    <citation type="submission" date="2018-03" db="EMBL/GenBank/DDBJ databases">
        <title>Genomic Encyclopedia of Archaeal and Bacterial Type Strains, Phase II (KMG-II): from individual species to whole genera.</title>
        <authorList>
            <person name="Goeker M."/>
        </authorList>
    </citation>
    <scope>NUCLEOTIDE SEQUENCE [LARGE SCALE GENOMIC DNA]</scope>
    <source>
        <strain evidence="9 10">DSM 27929</strain>
    </source>
</reference>
<feature type="domain" description="PAS" evidence="7">
    <location>
        <begin position="936"/>
        <end position="1008"/>
    </location>
</feature>
<feature type="domain" description="PAS" evidence="7">
    <location>
        <begin position="390"/>
        <end position="460"/>
    </location>
</feature>
<dbReference type="SMART" id="SM00086">
    <property type="entry name" value="PAC"/>
    <property type="match status" value="6"/>
</dbReference>
<feature type="domain" description="Histidine kinase" evidence="6">
    <location>
        <begin position="1090"/>
        <end position="1304"/>
    </location>
</feature>
<dbReference type="InterPro" id="IPR004358">
    <property type="entry name" value="Sig_transdc_His_kin-like_C"/>
</dbReference>
<dbReference type="SMART" id="SM00388">
    <property type="entry name" value="HisKA"/>
    <property type="match status" value="1"/>
</dbReference>
<dbReference type="InterPro" id="IPR000700">
    <property type="entry name" value="PAS-assoc_C"/>
</dbReference>
<dbReference type="InterPro" id="IPR003661">
    <property type="entry name" value="HisK_dim/P_dom"/>
</dbReference>
<dbReference type="PANTHER" id="PTHR43304">
    <property type="entry name" value="PHYTOCHROME-LIKE PROTEIN CPH1"/>
    <property type="match status" value="1"/>
</dbReference>
<evidence type="ECO:0000256" key="5">
    <source>
        <dbReference type="ARBA" id="ARBA00022777"/>
    </source>
</evidence>
<feature type="domain" description="PAC" evidence="8">
    <location>
        <begin position="1013"/>
        <end position="1065"/>
    </location>
</feature>
<dbReference type="SUPFAM" id="SSF55874">
    <property type="entry name" value="ATPase domain of HSP90 chaperone/DNA topoisomerase II/histidine kinase"/>
    <property type="match status" value="1"/>
</dbReference>
<comment type="catalytic activity">
    <reaction evidence="1">
        <text>ATP + protein L-histidine = ADP + protein N-phospho-L-histidine.</text>
        <dbReference type="EC" id="2.7.13.3"/>
    </reaction>
</comment>
<sequence length="1308" mass="152273">MIIQLAGIQSFFEGSKTPSTIICFEKGVFSIEYSNEAFQVFFEIEPEHVLGSNLPQLYLRKDFPESFIDGKLEEVSRKIAVEKGSEEFHVDYFDYDLKNIENLKLGFTFLVEHEGKQYLSHTICHQTPEILRSVEKDSFQDYSENMEILVNSIEGIVWEADPTTLDFTYVSPQCQDILGFTSEEWLDVNEFWQNHIHPDDRQFAINLLRQETNACRDHILEFRMLSKDGNYIWLRNKVTVISEYGKPQLIKGVMFDITKEKELSEDIRLLINNTDEAFILINLDYSVKIFNDQFSYLFKKYYKQEIKIDASILAFVPDENKEEIRILYRKVFEGKSKKTEFSYKDENNNPIVFSVEFRPAKNLQNEIIGAFVTAKDISVEKKMLDSLKKRELALKNIFDRSLDVICTLDEHGVFRSVSAASKNVWGYAPEELVGRSFLDLVIPEDHEISISTAEKIIGGEEVTNFQNHYRHKNGEIVTVNWSGKWYEEERIIYSVAKDVSTLEKSFKDIQKSEARFRGMYESSSFFVIRTDFDGNYTYCNKKYIDQFSWLYPDGNFLGKSIWATVLKKDFAKVEETGMKAVMNPGVVFNVEIDKPTIDEGVISTLWDFMAIFDENGVPIELQCVGTDITDRVKFENELQQSNERFELVMQASSESIWDYNPVTKEMFLGDGFGRDFGLEIKDLDQNYDYINEQFHPEDREGVLQFFNHTLSDPEKNRWESKYRFKNGSGSYIFIENRAVILRDKNGKAVRVVGAIQDVNQEVFYHQLEMMEKEVMAFAMQIDVDLKEVIDLQLNKLEDIFPGMRSSVMRVREDKIWKLTSPSLPDDYFEEINGIAIGEKAGTCGTAAFLRKRVFVTNVNSDPLWENFSHLGQKYGFKACWSQPIFNSEGEVVATFANYYEEEKSPSDFELQAMDRVQRLLSLILEKFEFIEQIKLTNERFENVTEATNDAIWDYDAVQNELYWSQGFESLFKYDLSTLIPTFDFLMSRIHEEDRSRVINKVNTYLSDQSSVSWFEEYRFERGDGSFAYVIDRAKFIRNEEGKVLRVIGAMTDITHLKEYESSLESLNKVLDKRAKELAISNAELEQFAYVASHDLQEPLRMVTSFLHQLEKKYGDIIDEKGKKYIHFAVDGASRMRNIILDLLEYSRVGKDAEDKTHISLNHIVDEVLILQKRSMEEKKAIIKVDPLPEIWYHHTPIFQVFKNLIENALKYYEPNRRPEIHISCEENENEYVVSVTDNGIGIEKEHFDRIFIIFQRLHAKDNYTGTGMGLAIVKKVVEGLDGNVWIESEPGKGSVFCFTIPKRYLEKI</sequence>
<dbReference type="GO" id="GO:0000155">
    <property type="term" value="F:phosphorelay sensor kinase activity"/>
    <property type="evidence" value="ECO:0007669"/>
    <property type="project" value="InterPro"/>
</dbReference>
<dbReference type="Gene3D" id="1.10.287.130">
    <property type="match status" value="1"/>
</dbReference>
<dbReference type="Pfam" id="PF13426">
    <property type="entry name" value="PAS_9"/>
    <property type="match status" value="2"/>
</dbReference>
<keyword evidence="5" id="KW-0418">Kinase</keyword>
<dbReference type="SUPFAM" id="SSF55781">
    <property type="entry name" value="GAF domain-like"/>
    <property type="match status" value="1"/>
</dbReference>
<dbReference type="CDD" id="cd00130">
    <property type="entry name" value="PAS"/>
    <property type="match status" value="5"/>
</dbReference>
<dbReference type="RefSeq" id="WP_106135468.1">
    <property type="nucleotide sequence ID" value="NZ_PVTR01000018.1"/>
</dbReference>
<dbReference type="InterPro" id="IPR003594">
    <property type="entry name" value="HATPase_dom"/>
</dbReference>
<dbReference type="Pfam" id="PF13185">
    <property type="entry name" value="GAF_2"/>
    <property type="match status" value="1"/>
</dbReference>
<dbReference type="PRINTS" id="PR00344">
    <property type="entry name" value="BCTRLSENSOR"/>
</dbReference>
<dbReference type="InterPro" id="IPR035965">
    <property type="entry name" value="PAS-like_dom_sf"/>
</dbReference>
<dbReference type="NCBIfam" id="TIGR00229">
    <property type="entry name" value="sensory_box"/>
    <property type="match status" value="4"/>
</dbReference>
<evidence type="ECO:0000313" key="10">
    <source>
        <dbReference type="Proteomes" id="UP000238157"/>
    </source>
</evidence>
<dbReference type="Gene3D" id="3.30.450.20">
    <property type="entry name" value="PAS domain"/>
    <property type="match status" value="6"/>
</dbReference>
<dbReference type="SUPFAM" id="SSF47384">
    <property type="entry name" value="Homodimeric domain of signal transducing histidine kinase"/>
    <property type="match status" value="1"/>
</dbReference>
<comment type="caution">
    <text evidence="9">The sequence shown here is derived from an EMBL/GenBank/DDBJ whole genome shotgun (WGS) entry which is preliminary data.</text>
</comment>
<evidence type="ECO:0000256" key="1">
    <source>
        <dbReference type="ARBA" id="ARBA00000085"/>
    </source>
</evidence>
<feature type="domain" description="PAS" evidence="7">
    <location>
        <begin position="641"/>
        <end position="713"/>
    </location>
</feature>
<evidence type="ECO:0000259" key="8">
    <source>
        <dbReference type="PROSITE" id="PS50113"/>
    </source>
</evidence>
<dbReference type="InterPro" id="IPR000014">
    <property type="entry name" value="PAS"/>
</dbReference>
<feature type="domain" description="PAS" evidence="7">
    <location>
        <begin position="142"/>
        <end position="210"/>
    </location>
</feature>
<dbReference type="Gene3D" id="2.10.70.100">
    <property type="match status" value="1"/>
</dbReference>
<evidence type="ECO:0000256" key="2">
    <source>
        <dbReference type="ARBA" id="ARBA00012438"/>
    </source>
</evidence>
<dbReference type="EMBL" id="PVTR01000018">
    <property type="protein sequence ID" value="PRY84647.1"/>
    <property type="molecule type" value="Genomic_DNA"/>
</dbReference>
<protein>
    <recommendedName>
        <fullName evidence="2">histidine kinase</fullName>
        <ecNumber evidence="2">2.7.13.3</ecNumber>
    </recommendedName>
</protein>
<dbReference type="InterPro" id="IPR013656">
    <property type="entry name" value="PAS_4"/>
</dbReference>
<accession>A0A2T0WD65</accession>
<dbReference type="Pfam" id="PF08447">
    <property type="entry name" value="PAS_3"/>
    <property type="match status" value="4"/>
</dbReference>
<dbReference type="InterPro" id="IPR029016">
    <property type="entry name" value="GAF-like_dom_sf"/>
</dbReference>
<evidence type="ECO:0000256" key="4">
    <source>
        <dbReference type="ARBA" id="ARBA00022679"/>
    </source>
</evidence>
<dbReference type="PROSITE" id="PS50113">
    <property type="entry name" value="PAC"/>
    <property type="match status" value="3"/>
</dbReference>
<dbReference type="InterPro" id="IPR036097">
    <property type="entry name" value="HisK_dim/P_sf"/>
</dbReference>
<dbReference type="Gene3D" id="3.30.450.40">
    <property type="match status" value="1"/>
</dbReference>